<evidence type="ECO:0000256" key="8">
    <source>
        <dbReference type="RuleBase" id="RU361233"/>
    </source>
</evidence>
<evidence type="ECO:0000256" key="1">
    <source>
        <dbReference type="ARBA" id="ARBA00004651"/>
    </source>
</evidence>
<dbReference type="AlphaFoldDB" id="A0AAF0XMC4"/>
<dbReference type="InterPro" id="IPR044173">
    <property type="entry name" value="CASPL"/>
</dbReference>
<evidence type="ECO:0000259" key="9">
    <source>
        <dbReference type="Pfam" id="PF04535"/>
    </source>
</evidence>
<comment type="subunit">
    <text evidence="3 8">Homodimer and heterodimers.</text>
</comment>
<dbReference type="EMBL" id="CP093349">
    <property type="protein sequence ID" value="WOH10678.1"/>
    <property type="molecule type" value="Genomic_DNA"/>
</dbReference>
<proteinExistence type="inferred from homology"/>
<dbReference type="PANTHER" id="PTHR36488">
    <property type="entry name" value="CASP-LIKE PROTEIN 1U1"/>
    <property type="match status" value="1"/>
</dbReference>
<dbReference type="NCBIfam" id="TIGR01569">
    <property type="entry name" value="A_tha_TIGR01569"/>
    <property type="match status" value="1"/>
</dbReference>
<feature type="transmembrane region" description="Helical" evidence="8">
    <location>
        <begin position="103"/>
        <end position="127"/>
    </location>
</feature>
<reference evidence="10" key="1">
    <citation type="journal article" date="2016" name="Nat. Genet.">
        <title>A high-quality carrot genome assembly provides new insights into carotenoid accumulation and asterid genome evolution.</title>
        <authorList>
            <person name="Iorizzo M."/>
            <person name="Ellison S."/>
            <person name="Senalik D."/>
            <person name="Zeng P."/>
            <person name="Satapoomin P."/>
            <person name="Huang J."/>
            <person name="Bowman M."/>
            <person name="Iovene M."/>
            <person name="Sanseverino W."/>
            <person name="Cavagnaro P."/>
            <person name="Yildiz M."/>
            <person name="Macko-Podgorni A."/>
            <person name="Moranska E."/>
            <person name="Grzebelus E."/>
            <person name="Grzebelus D."/>
            <person name="Ashrafi H."/>
            <person name="Zheng Z."/>
            <person name="Cheng S."/>
            <person name="Spooner D."/>
            <person name="Van Deynze A."/>
            <person name="Simon P."/>
        </authorList>
    </citation>
    <scope>NUCLEOTIDE SEQUENCE</scope>
    <source>
        <tissue evidence="10">Leaf</tissue>
    </source>
</reference>
<name>A0AAF0XMC4_DAUCS</name>
<evidence type="ECO:0000256" key="4">
    <source>
        <dbReference type="ARBA" id="ARBA00022475"/>
    </source>
</evidence>
<dbReference type="Proteomes" id="UP000077755">
    <property type="component" value="Chromosome 7"/>
</dbReference>
<feature type="transmembrane region" description="Helical" evidence="8">
    <location>
        <begin position="151"/>
        <end position="171"/>
    </location>
</feature>
<organism evidence="10 11">
    <name type="scientific">Daucus carota subsp. sativus</name>
    <name type="common">Carrot</name>
    <dbReference type="NCBI Taxonomy" id="79200"/>
    <lineage>
        <taxon>Eukaryota</taxon>
        <taxon>Viridiplantae</taxon>
        <taxon>Streptophyta</taxon>
        <taxon>Embryophyta</taxon>
        <taxon>Tracheophyta</taxon>
        <taxon>Spermatophyta</taxon>
        <taxon>Magnoliopsida</taxon>
        <taxon>eudicotyledons</taxon>
        <taxon>Gunneridae</taxon>
        <taxon>Pentapetalae</taxon>
        <taxon>asterids</taxon>
        <taxon>campanulids</taxon>
        <taxon>Apiales</taxon>
        <taxon>Apiaceae</taxon>
        <taxon>Apioideae</taxon>
        <taxon>Scandiceae</taxon>
        <taxon>Daucinae</taxon>
        <taxon>Daucus</taxon>
        <taxon>Daucus sect. Daucus</taxon>
    </lineage>
</organism>
<feature type="transmembrane region" description="Helical" evidence="8">
    <location>
        <begin position="26"/>
        <end position="44"/>
    </location>
</feature>
<dbReference type="InterPro" id="IPR006459">
    <property type="entry name" value="CASP/CASPL"/>
</dbReference>
<reference evidence="10" key="2">
    <citation type="submission" date="2022-03" db="EMBL/GenBank/DDBJ databases">
        <title>Draft title - Genomic analysis of global carrot germplasm unveils the trajectory of domestication and the origin of high carotenoid orange carrot.</title>
        <authorList>
            <person name="Iorizzo M."/>
            <person name="Ellison S."/>
            <person name="Senalik D."/>
            <person name="Macko-Podgorni A."/>
            <person name="Grzebelus D."/>
            <person name="Bostan H."/>
            <person name="Rolling W."/>
            <person name="Curaba J."/>
            <person name="Simon P."/>
        </authorList>
    </citation>
    <scope>NUCLEOTIDE SEQUENCE</scope>
    <source>
        <tissue evidence="10">Leaf</tissue>
    </source>
</reference>
<feature type="domain" description="Casparian strip membrane protein" evidence="9">
    <location>
        <begin position="22"/>
        <end position="164"/>
    </location>
</feature>
<comment type="subcellular location">
    <subcellularLocation>
        <location evidence="1 8">Cell membrane</location>
        <topology evidence="1 8">Multi-pass membrane protein</topology>
    </subcellularLocation>
</comment>
<comment type="similarity">
    <text evidence="2 8">Belongs to the Casparian strip membrane proteins (CASP) family.</text>
</comment>
<evidence type="ECO:0000256" key="5">
    <source>
        <dbReference type="ARBA" id="ARBA00022692"/>
    </source>
</evidence>
<feature type="transmembrane region" description="Helical" evidence="8">
    <location>
        <begin position="69"/>
        <end position="91"/>
    </location>
</feature>
<evidence type="ECO:0000313" key="11">
    <source>
        <dbReference type="Proteomes" id="UP000077755"/>
    </source>
</evidence>
<evidence type="ECO:0000256" key="3">
    <source>
        <dbReference type="ARBA" id="ARBA00011489"/>
    </source>
</evidence>
<dbReference type="PANTHER" id="PTHR36488:SF8">
    <property type="entry name" value="CASP-LIKE PROTEIN 1U1"/>
    <property type="match status" value="1"/>
</dbReference>
<keyword evidence="5 8" id="KW-0812">Transmembrane</keyword>
<gene>
    <name evidence="10" type="ORF">DCAR_0730148</name>
</gene>
<dbReference type="InterPro" id="IPR006702">
    <property type="entry name" value="CASP_dom"/>
</dbReference>
<protein>
    <recommendedName>
        <fullName evidence="8">CASP-like protein</fullName>
    </recommendedName>
</protein>
<evidence type="ECO:0000256" key="7">
    <source>
        <dbReference type="ARBA" id="ARBA00023136"/>
    </source>
</evidence>
<evidence type="ECO:0000256" key="2">
    <source>
        <dbReference type="ARBA" id="ARBA00007651"/>
    </source>
</evidence>
<sequence>MSTTEEGTSTKTGAAILQKYSKAAQVSLRIMAMAASLAAASIVLSSNQTVVIYGITAHVKYSYSPTYEFLAAANLIACVLSAISVLILYIIGKYAKSVNYFFFFLHDLVVMTLLMAACSAATAMGYLGRYGNKHAGWIAICGYLDSYCDRITVSVTLSYIAFLFYFFLAIISASKARPSTAQADK</sequence>
<keyword evidence="6 8" id="KW-1133">Transmembrane helix</keyword>
<dbReference type="Pfam" id="PF04535">
    <property type="entry name" value="CASP_dom"/>
    <property type="match status" value="1"/>
</dbReference>
<accession>A0AAF0XMC4</accession>
<evidence type="ECO:0000256" key="6">
    <source>
        <dbReference type="ARBA" id="ARBA00022989"/>
    </source>
</evidence>
<evidence type="ECO:0000313" key="10">
    <source>
        <dbReference type="EMBL" id="WOH10678.1"/>
    </source>
</evidence>
<keyword evidence="11" id="KW-1185">Reference proteome</keyword>
<keyword evidence="7 8" id="KW-0472">Membrane</keyword>
<keyword evidence="4 8" id="KW-1003">Cell membrane</keyword>
<dbReference type="GO" id="GO:0005886">
    <property type="term" value="C:plasma membrane"/>
    <property type="evidence" value="ECO:0007669"/>
    <property type="project" value="UniProtKB-SubCell"/>
</dbReference>